<organism evidence="1 2">
    <name type="scientific">Solanum tuberosum</name>
    <name type="common">Potato</name>
    <dbReference type="NCBI Taxonomy" id="4113"/>
    <lineage>
        <taxon>Eukaryota</taxon>
        <taxon>Viridiplantae</taxon>
        <taxon>Streptophyta</taxon>
        <taxon>Embryophyta</taxon>
        <taxon>Tracheophyta</taxon>
        <taxon>Spermatophyta</taxon>
        <taxon>Magnoliopsida</taxon>
        <taxon>eudicotyledons</taxon>
        <taxon>Gunneridae</taxon>
        <taxon>Pentapetalae</taxon>
        <taxon>asterids</taxon>
        <taxon>lamiids</taxon>
        <taxon>Solanales</taxon>
        <taxon>Solanaceae</taxon>
        <taxon>Solanoideae</taxon>
        <taxon>Solaneae</taxon>
        <taxon>Solanum</taxon>
    </lineage>
</organism>
<reference evidence="1 2" key="1">
    <citation type="journal article" date="2021" name="bioRxiv">
        <title>Chromosome-scale and haplotype-resolved genome assembly of a tetraploid potato cultivar.</title>
        <authorList>
            <person name="Sun H."/>
            <person name="Jiao W.-B."/>
            <person name="Krause K."/>
            <person name="Campoy J.A."/>
            <person name="Goel M."/>
            <person name="Folz-Donahue K."/>
            <person name="Kukat C."/>
            <person name="Huettel B."/>
            <person name="Schneeberger K."/>
        </authorList>
    </citation>
    <scope>NUCLEOTIDE SEQUENCE [LARGE SCALE GENOMIC DNA]</scope>
    <source>
        <strain evidence="1">SolTubOtavaFocal</strain>
        <tissue evidence="1">Leaves</tissue>
    </source>
</reference>
<accession>A0ABQ7VAJ1</accession>
<comment type="caution">
    <text evidence="1">The sequence shown here is derived from an EMBL/GenBank/DDBJ whole genome shotgun (WGS) entry which is preliminary data.</text>
</comment>
<evidence type="ECO:0000313" key="1">
    <source>
        <dbReference type="EMBL" id="KAH0761099.1"/>
    </source>
</evidence>
<protein>
    <submittedName>
        <fullName evidence="1">Uncharacterized protein</fullName>
    </submittedName>
</protein>
<evidence type="ECO:0000313" key="2">
    <source>
        <dbReference type="Proteomes" id="UP000826656"/>
    </source>
</evidence>
<name>A0ABQ7VAJ1_SOLTU</name>
<keyword evidence="2" id="KW-1185">Reference proteome</keyword>
<sequence>MGNAQELEAQRQRLGLKAETSSRVVHQNALNNPPWVVNENPGVEEIAPPHCQLLAPRGVKYTVTSTMIQLLNLKGTFRGVAGDDANQHLMNFMAICKSQEITGDLKCPKKDFPGMILSRIERVADER</sequence>
<gene>
    <name evidence="1" type="ORF">KY290_017172</name>
</gene>
<dbReference type="EMBL" id="JAIVGD010000013">
    <property type="protein sequence ID" value="KAH0761099.1"/>
    <property type="molecule type" value="Genomic_DNA"/>
</dbReference>
<proteinExistence type="predicted"/>
<dbReference type="Proteomes" id="UP000826656">
    <property type="component" value="Unassembled WGS sequence"/>
</dbReference>